<dbReference type="Pfam" id="PF09346">
    <property type="entry name" value="SMI1_KNR4"/>
    <property type="match status" value="1"/>
</dbReference>
<dbReference type="GeneID" id="39584853"/>
<keyword evidence="3" id="KW-1185">Reference proteome</keyword>
<sequence>MTRAVTYISSIQAVYRRYGAELALNAGASPASISSMASALSDNDTHFDLDPTLAAMWSITDGSRPYHPIFARPGFLTGYDLLSVSQAVNARETQRSVAPQYDGYEEERPRDTRIRPGWFQPGWLPFGSFGGGSMLLILDLSPSEEGMRGQVITYTHDPDQIDYVASGFSEFLSMSRQAFEEEAEELLEGVLDELDT</sequence>
<dbReference type="InterPro" id="IPR018958">
    <property type="entry name" value="Knr4/Smi1-like_dom"/>
</dbReference>
<comment type="caution">
    <text evidence="2">The sequence shown here is derived from an EMBL/GenBank/DDBJ whole genome shotgun (WGS) entry which is preliminary data.</text>
</comment>
<dbReference type="SUPFAM" id="SSF160631">
    <property type="entry name" value="SMI1/KNR4-like"/>
    <property type="match status" value="1"/>
</dbReference>
<feature type="domain" description="Knr4/Smi1-like" evidence="1">
    <location>
        <begin position="47"/>
        <end position="173"/>
    </location>
</feature>
<evidence type="ECO:0000313" key="3">
    <source>
        <dbReference type="Proteomes" id="UP000279236"/>
    </source>
</evidence>
<protein>
    <recommendedName>
        <fullName evidence="1">Knr4/Smi1-like domain-containing protein</fullName>
    </recommendedName>
</protein>
<dbReference type="Proteomes" id="UP000279236">
    <property type="component" value="Unassembled WGS sequence"/>
</dbReference>
<dbReference type="AlphaFoldDB" id="A0A427Y9K9"/>
<evidence type="ECO:0000313" key="2">
    <source>
        <dbReference type="EMBL" id="RSH87793.1"/>
    </source>
</evidence>
<accession>A0A427Y9K9</accession>
<dbReference type="RefSeq" id="XP_028480001.1">
    <property type="nucleotide sequence ID" value="XM_028616144.1"/>
</dbReference>
<gene>
    <name evidence="2" type="ORF">EHS24_000310</name>
</gene>
<dbReference type="Gene3D" id="3.40.1580.10">
    <property type="entry name" value="SMI1/KNR4-like"/>
    <property type="match status" value="1"/>
</dbReference>
<evidence type="ECO:0000259" key="1">
    <source>
        <dbReference type="Pfam" id="PF09346"/>
    </source>
</evidence>
<organism evidence="2 3">
    <name type="scientific">Apiotrichum porosum</name>
    <dbReference type="NCBI Taxonomy" id="105984"/>
    <lineage>
        <taxon>Eukaryota</taxon>
        <taxon>Fungi</taxon>
        <taxon>Dikarya</taxon>
        <taxon>Basidiomycota</taxon>
        <taxon>Agaricomycotina</taxon>
        <taxon>Tremellomycetes</taxon>
        <taxon>Trichosporonales</taxon>
        <taxon>Trichosporonaceae</taxon>
        <taxon>Apiotrichum</taxon>
    </lineage>
</organism>
<dbReference type="EMBL" id="RSCE01000001">
    <property type="protein sequence ID" value="RSH87793.1"/>
    <property type="molecule type" value="Genomic_DNA"/>
</dbReference>
<dbReference type="InterPro" id="IPR037883">
    <property type="entry name" value="Knr4/Smi1-like_sf"/>
</dbReference>
<name>A0A427Y9K9_9TREE</name>
<reference evidence="2 3" key="1">
    <citation type="submission" date="2018-11" db="EMBL/GenBank/DDBJ databases">
        <title>Genome sequence of Apiotrichum porosum DSM 27194.</title>
        <authorList>
            <person name="Aliyu H."/>
            <person name="Gorte O."/>
            <person name="Ochsenreither K."/>
        </authorList>
    </citation>
    <scope>NUCLEOTIDE SEQUENCE [LARGE SCALE GENOMIC DNA]</scope>
    <source>
        <strain evidence="2 3">DSM 27194</strain>
    </source>
</reference>
<proteinExistence type="predicted"/>